<feature type="compositionally biased region" description="Polar residues" evidence="2">
    <location>
        <begin position="897"/>
        <end position="907"/>
    </location>
</feature>
<reference evidence="4" key="2">
    <citation type="submission" date="2025-08" db="UniProtKB">
        <authorList>
            <consortium name="Ensembl"/>
        </authorList>
    </citation>
    <scope>IDENTIFICATION</scope>
</reference>
<dbReference type="STRING" id="13616.ENSMODP00000057532"/>
<protein>
    <recommendedName>
        <fullName evidence="3">RRM domain-containing protein</fullName>
    </recommendedName>
</protein>
<feature type="compositionally biased region" description="Acidic residues" evidence="2">
    <location>
        <begin position="484"/>
        <end position="502"/>
    </location>
</feature>
<dbReference type="Proteomes" id="UP000002280">
    <property type="component" value="Chromosome X"/>
</dbReference>
<evidence type="ECO:0000256" key="2">
    <source>
        <dbReference type="SAM" id="MobiDB-lite"/>
    </source>
</evidence>
<dbReference type="InterPro" id="IPR056852">
    <property type="entry name" value="AK17A/B"/>
</dbReference>
<evidence type="ECO:0000313" key="5">
    <source>
        <dbReference type="Proteomes" id="UP000002280"/>
    </source>
</evidence>
<dbReference type="InterPro" id="IPR012677">
    <property type="entry name" value="Nucleotide-bd_a/b_plait_sf"/>
</dbReference>
<feature type="compositionally biased region" description="Basic residues" evidence="2">
    <location>
        <begin position="333"/>
        <end position="346"/>
    </location>
</feature>
<feature type="region of interest" description="Disordered" evidence="2">
    <location>
        <begin position="866"/>
        <end position="916"/>
    </location>
</feature>
<keyword evidence="5" id="KW-1185">Reference proteome</keyword>
<dbReference type="CDD" id="cd12264">
    <property type="entry name" value="RRM_AKAP17A"/>
    <property type="match status" value="1"/>
</dbReference>
<evidence type="ECO:0000313" key="4">
    <source>
        <dbReference type="Ensembl" id="ENSMODP00000057532.1"/>
    </source>
</evidence>
<feature type="compositionally biased region" description="Basic residues" evidence="2">
    <location>
        <begin position="825"/>
        <end position="834"/>
    </location>
</feature>
<name>A0A5F8HEB6_MONDO</name>
<dbReference type="SUPFAM" id="SSF54928">
    <property type="entry name" value="RNA-binding domain, RBD"/>
    <property type="match status" value="1"/>
</dbReference>
<dbReference type="PANTHER" id="PTHR12484">
    <property type="entry name" value="B-LYMPHOCYTE ANTIGEN-RELATED"/>
    <property type="match status" value="1"/>
</dbReference>
<dbReference type="InterPro" id="IPR000504">
    <property type="entry name" value="RRM_dom"/>
</dbReference>
<keyword evidence="1" id="KW-0694">RNA-binding</keyword>
<dbReference type="Pfam" id="PF25015">
    <property type="entry name" value="RBD_AKAP-17A"/>
    <property type="match status" value="1"/>
</dbReference>
<organism evidence="4 5">
    <name type="scientific">Monodelphis domestica</name>
    <name type="common">Gray short-tailed opossum</name>
    <dbReference type="NCBI Taxonomy" id="13616"/>
    <lineage>
        <taxon>Eukaryota</taxon>
        <taxon>Metazoa</taxon>
        <taxon>Chordata</taxon>
        <taxon>Craniata</taxon>
        <taxon>Vertebrata</taxon>
        <taxon>Euteleostomi</taxon>
        <taxon>Mammalia</taxon>
        <taxon>Metatheria</taxon>
        <taxon>Didelphimorphia</taxon>
        <taxon>Didelphidae</taxon>
        <taxon>Monodelphis</taxon>
    </lineage>
</organism>
<dbReference type="PANTHER" id="PTHR12484:SF1">
    <property type="entry name" value="A-KINASE ANCHOR PROTEIN 17B"/>
    <property type="match status" value="1"/>
</dbReference>
<feature type="domain" description="RRM" evidence="3">
    <location>
        <begin position="174"/>
        <end position="276"/>
    </location>
</feature>
<reference evidence="4" key="3">
    <citation type="submission" date="2025-09" db="UniProtKB">
        <authorList>
            <consortium name="Ensembl"/>
        </authorList>
    </citation>
    <scope>IDENTIFICATION</scope>
</reference>
<dbReference type="PROSITE" id="PS50102">
    <property type="entry name" value="RRM"/>
    <property type="match status" value="1"/>
</dbReference>
<dbReference type="AlphaFoldDB" id="A0A5F8HEB6"/>
<feature type="compositionally biased region" description="Basic and acidic residues" evidence="2">
    <location>
        <begin position="347"/>
        <end position="382"/>
    </location>
</feature>
<feature type="region of interest" description="Disordered" evidence="2">
    <location>
        <begin position="772"/>
        <end position="842"/>
    </location>
</feature>
<reference evidence="4 5" key="1">
    <citation type="journal article" date="2007" name="Nature">
        <title>Genome of the marsupial Monodelphis domestica reveals innovation in non-coding sequences.</title>
        <authorList>
            <person name="Mikkelsen T.S."/>
            <person name="Wakefield M.J."/>
            <person name="Aken B."/>
            <person name="Amemiya C.T."/>
            <person name="Chang J.L."/>
            <person name="Duke S."/>
            <person name="Garber M."/>
            <person name="Gentles A.J."/>
            <person name="Goodstadt L."/>
            <person name="Heger A."/>
            <person name="Jurka J."/>
            <person name="Kamal M."/>
            <person name="Mauceli E."/>
            <person name="Searle S.M."/>
            <person name="Sharpe T."/>
            <person name="Baker M.L."/>
            <person name="Batzer M.A."/>
            <person name="Benos P.V."/>
            <person name="Belov K."/>
            <person name="Clamp M."/>
            <person name="Cook A."/>
            <person name="Cuff J."/>
            <person name="Das R."/>
            <person name="Davidow L."/>
            <person name="Deakin J.E."/>
            <person name="Fazzari M.J."/>
            <person name="Glass J.L."/>
            <person name="Grabherr M."/>
            <person name="Greally J.M."/>
            <person name="Gu W."/>
            <person name="Hore T.A."/>
            <person name="Huttley G.A."/>
            <person name="Kleber M."/>
            <person name="Jirtle R.L."/>
            <person name="Koina E."/>
            <person name="Lee J.T."/>
            <person name="Mahony S."/>
            <person name="Marra M.A."/>
            <person name="Miller R.D."/>
            <person name="Nicholls R.D."/>
            <person name="Oda M."/>
            <person name="Papenfuss A.T."/>
            <person name="Parra Z.E."/>
            <person name="Pollock D.D."/>
            <person name="Ray D.A."/>
            <person name="Schein J.E."/>
            <person name="Speed T.P."/>
            <person name="Thompson K."/>
            <person name="VandeBerg J.L."/>
            <person name="Wade C.M."/>
            <person name="Walker J.A."/>
            <person name="Waters P.D."/>
            <person name="Webber C."/>
            <person name="Weidman J.R."/>
            <person name="Xie X."/>
            <person name="Zody M.C."/>
            <person name="Baldwin J."/>
            <person name="Abdouelleil A."/>
            <person name="Abdulkadir J."/>
            <person name="Abebe A."/>
            <person name="Abera B."/>
            <person name="Abreu J."/>
            <person name="Acer S.C."/>
            <person name="Aftuck L."/>
            <person name="Alexander A."/>
            <person name="An P."/>
            <person name="Anderson E."/>
            <person name="Anderson S."/>
            <person name="Arachi H."/>
            <person name="Azer M."/>
            <person name="Bachantsang P."/>
            <person name="Barry A."/>
            <person name="Bayul T."/>
            <person name="Berlin A."/>
            <person name="Bessette D."/>
            <person name="Bloom T."/>
            <person name="Bloom T."/>
            <person name="Boguslavskiy L."/>
            <person name="Bonnet C."/>
            <person name="Boukhgalter B."/>
            <person name="Bourzgui I."/>
            <person name="Brown A."/>
            <person name="Cahill P."/>
            <person name="Channer S."/>
            <person name="Cheshatsang Y."/>
            <person name="Chuda L."/>
            <person name="Citroen M."/>
            <person name="Collymore A."/>
            <person name="Cooke P."/>
            <person name="Costello M."/>
            <person name="D'Aco K."/>
            <person name="Daza R."/>
            <person name="De Haan G."/>
            <person name="DeGray S."/>
            <person name="DeMaso C."/>
            <person name="Dhargay N."/>
            <person name="Dooley K."/>
            <person name="Dooley E."/>
            <person name="Doricent M."/>
            <person name="Dorje P."/>
            <person name="Dorjee K."/>
            <person name="Dupes A."/>
            <person name="Elong R."/>
            <person name="Falk J."/>
            <person name="Farina A."/>
            <person name="Faro S."/>
            <person name="Ferguson D."/>
            <person name="Fisher S."/>
            <person name="Foley C.D."/>
            <person name="Franke A."/>
            <person name="Friedrich D."/>
            <person name="Gadbois L."/>
            <person name="Gearin G."/>
            <person name="Gearin C.R."/>
            <person name="Giannoukos G."/>
            <person name="Goode T."/>
            <person name="Graham J."/>
            <person name="Grandbois E."/>
            <person name="Grewal S."/>
            <person name="Gyaltsen K."/>
            <person name="Hafez N."/>
            <person name="Hagos B."/>
            <person name="Hall J."/>
            <person name="Henson C."/>
            <person name="Hollinger A."/>
            <person name="Honan T."/>
            <person name="Huard M.D."/>
            <person name="Hughes L."/>
            <person name="Hurhula B."/>
            <person name="Husby M.E."/>
            <person name="Kamat A."/>
            <person name="Kanga B."/>
            <person name="Kashin S."/>
            <person name="Khazanovich D."/>
            <person name="Kisner P."/>
            <person name="Lance K."/>
            <person name="Lara M."/>
            <person name="Lee W."/>
            <person name="Lennon N."/>
            <person name="Letendre F."/>
            <person name="LeVine R."/>
            <person name="Lipovsky A."/>
            <person name="Liu X."/>
            <person name="Liu J."/>
            <person name="Liu S."/>
            <person name="Lokyitsang T."/>
            <person name="Lokyitsang Y."/>
            <person name="Lubonja R."/>
            <person name="Lui A."/>
            <person name="MacDonald P."/>
            <person name="Magnisalis V."/>
            <person name="Maru K."/>
            <person name="Matthews C."/>
            <person name="McCusker W."/>
            <person name="McDonough S."/>
            <person name="Mehta T."/>
            <person name="Meldrim J."/>
            <person name="Meneus L."/>
            <person name="Mihai O."/>
            <person name="Mihalev A."/>
            <person name="Mihova T."/>
            <person name="Mittelman R."/>
            <person name="Mlenga V."/>
            <person name="Montmayeur A."/>
            <person name="Mulrain L."/>
            <person name="Navidi A."/>
            <person name="Naylor J."/>
            <person name="Negash T."/>
            <person name="Nguyen T."/>
            <person name="Nguyen N."/>
            <person name="Nicol R."/>
            <person name="Norbu C."/>
            <person name="Norbu N."/>
            <person name="Novod N."/>
            <person name="O'Neill B."/>
            <person name="Osman S."/>
            <person name="Markiewicz E."/>
            <person name="Oyono O.L."/>
            <person name="Patti C."/>
            <person name="Phunkhang P."/>
            <person name="Pierre F."/>
            <person name="Priest M."/>
            <person name="Raghuraman S."/>
            <person name="Rege F."/>
            <person name="Reyes R."/>
            <person name="Rise C."/>
            <person name="Rogov P."/>
            <person name="Ross K."/>
            <person name="Ryan E."/>
            <person name="Settipalli S."/>
            <person name="Shea T."/>
            <person name="Sherpa N."/>
            <person name="Shi L."/>
            <person name="Shih D."/>
            <person name="Sparrow T."/>
            <person name="Spaulding J."/>
            <person name="Stalker J."/>
            <person name="Stange-Thomann N."/>
            <person name="Stavropoulos S."/>
            <person name="Stone C."/>
            <person name="Strader C."/>
            <person name="Tesfaye S."/>
            <person name="Thomson T."/>
            <person name="Thoulutsang Y."/>
            <person name="Thoulutsang D."/>
            <person name="Topham K."/>
            <person name="Topping I."/>
            <person name="Tsamla T."/>
            <person name="Vassiliev H."/>
            <person name="Vo A."/>
            <person name="Wangchuk T."/>
            <person name="Wangdi T."/>
            <person name="Weiand M."/>
            <person name="Wilkinson J."/>
            <person name="Wilson A."/>
            <person name="Yadav S."/>
            <person name="Young G."/>
            <person name="Yu Q."/>
            <person name="Zembek L."/>
            <person name="Zhong D."/>
            <person name="Zimmer A."/>
            <person name="Zwirko Z."/>
            <person name="Jaffe D.B."/>
            <person name="Alvarez P."/>
            <person name="Brockman W."/>
            <person name="Butler J."/>
            <person name="Chin C."/>
            <person name="Gnerre S."/>
            <person name="MacCallum I."/>
            <person name="Graves J.A."/>
            <person name="Ponting C.P."/>
            <person name="Breen M."/>
            <person name="Samollow P.B."/>
            <person name="Lander E.S."/>
            <person name="Lindblad-Toh K."/>
        </authorList>
    </citation>
    <scope>NUCLEOTIDE SEQUENCE [LARGE SCALE GENOMIC DNA]</scope>
</reference>
<evidence type="ECO:0000259" key="3">
    <source>
        <dbReference type="PROSITE" id="PS50102"/>
    </source>
</evidence>
<evidence type="ECO:0000256" key="1">
    <source>
        <dbReference type="PROSITE-ProRule" id="PRU00176"/>
    </source>
</evidence>
<feature type="compositionally biased region" description="Basic and acidic residues" evidence="2">
    <location>
        <begin position="428"/>
        <end position="450"/>
    </location>
</feature>
<feature type="compositionally biased region" description="Basic and acidic residues" evidence="2">
    <location>
        <begin position="775"/>
        <end position="788"/>
    </location>
</feature>
<dbReference type="OMA" id="QEHIEYG"/>
<dbReference type="GeneTree" id="ENSGT00440000039314"/>
<dbReference type="Bgee" id="ENSMODG00000039359">
    <property type="expression patterns" value="Expressed in skeleton of lower jaw and 20 other cell types or tissues"/>
</dbReference>
<dbReference type="GO" id="GO:0003723">
    <property type="term" value="F:RNA binding"/>
    <property type="evidence" value="ECO:0007669"/>
    <property type="project" value="UniProtKB-UniRule"/>
</dbReference>
<sequence>MQSEGCRTQRRIYTMTTITSIEDTMTVSIVYDNSEAMELCAAQHLYLKPIARLTINVMLPEDLTYTRSFSNWEVLDQLKNLICPDQFSTVRLSKSTKDFIRFEGEAETRSLVQILKAKLHGKIIRMNGLKNGLKIVATDAWLDFPSQQEWELASKKNKAASDELIKQNLNESPDSIYFQGLPCKWFASKGSNGEKPCEEILRVVFESFGKIKNIDIPMLDPYQEVMATGSFNHCTLGSLQTFEAFIQYQEYADFVKAMESLRGMKLMLKGEDGKALACNIKVMFDTTQHFSEGAIRKRNQERLKLQELEEERKREKKREEAERKRKDEEKKLREKKRKTKVKRKEQKQKPKEEKRPKKKAKAEESEKLNSQEMESPKAEEDSIAEFEVKVLKKEEPAPPNFMIQEAKKKMFKKKPVKHERTPVPQSKRRNELLDSSCHSEKTFVDDPTKGEFTDQLMPDTCEHSFVSHVNSLQITIKQDLSQAFEDDEEEEDEEDEDDEDDWYAWNPSSNRKAGYGRKQKIYETDEFIHYLLNYYHPPQYARIYEDLNSAPGKSRWRREVHDDGNGFQVNLNQSRHHSTRGNIQNGQEIDWAPEDDLLECEDDYQWKLAHQELEPKLREAINASCAEEFAKTVKRRCVDSSSEAVGLMLDLGGKQCLWQNSHIGPIKDSKHRGKRKSSSQSKLAGFSYEVTDFLEEISSDSDCFNETLSEESEHQSPFPNVDRLVKVREDSDNYDETIAFDQEKKCSQCGMFPLLKPSGLTKPLRTKLKKAVKRSRNELKCPEPKGECETNGVEKNTRKKKKKPPVEDRLDKDDCPIPDPSSLRALKKPEKKRSKLTESKMKCKASCVPVASSQSVEEALPVQGLSVNVGNPWKPKSTQETGASNRCVQWKDEPQDSSDCLTSSNSPDPLASENGFEKRSAVFKLQSF</sequence>
<dbReference type="Ensembl" id="ENSMODT00000059218.1">
    <property type="protein sequence ID" value="ENSMODP00000057532.1"/>
    <property type="gene ID" value="ENSMODG00000039359.1"/>
</dbReference>
<dbReference type="InterPro" id="IPR035979">
    <property type="entry name" value="RBD_domain_sf"/>
</dbReference>
<proteinExistence type="predicted"/>
<feature type="region of interest" description="Disordered" evidence="2">
    <location>
        <begin position="310"/>
        <end position="382"/>
    </location>
</feature>
<feature type="compositionally biased region" description="Polar residues" evidence="2">
    <location>
        <begin position="876"/>
        <end position="887"/>
    </location>
</feature>
<dbReference type="Gene3D" id="3.30.70.330">
    <property type="match status" value="1"/>
</dbReference>
<accession>A0A5F8HEB6</accession>
<dbReference type="InParanoid" id="A0A5F8HEB6"/>
<feature type="compositionally biased region" description="Basic and acidic residues" evidence="2">
    <location>
        <begin position="310"/>
        <end position="332"/>
    </location>
</feature>
<feature type="compositionally biased region" description="Basic and acidic residues" evidence="2">
    <location>
        <begin position="804"/>
        <end position="815"/>
    </location>
</feature>
<feature type="region of interest" description="Disordered" evidence="2">
    <location>
        <begin position="409"/>
        <end position="450"/>
    </location>
</feature>
<feature type="region of interest" description="Disordered" evidence="2">
    <location>
        <begin position="482"/>
        <end position="509"/>
    </location>
</feature>